<evidence type="ECO:0000313" key="2">
    <source>
        <dbReference type="Proteomes" id="UP000035760"/>
    </source>
</evidence>
<dbReference type="AlphaFoldDB" id="W6MEC2"/>
<keyword evidence="2" id="KW-1185">Reference proteome</keyword>
<dbReference type="STRING" id="1400863.BN873_950041"/>
<reference evidence="1" key="2">
    <citation type="submission" date="2014-03" db="EMBL/GenBank/DDBJ databases">
        <title>Candidatus Competibacter-lineage genomes retrieved from metagenomes reveal functional metabolic diversity.</title>
        <authorList>
            <person name="McIlroy S.J."/>
            <person name="Albertsen M."/>
            <person name="Andresen E.K."/>
            <person name="Saunders A.M."/>
            <person name="Kristiansen R."/>
            <person name="Stokholm-Bjerregaard M."/>
            <person name="Nielsen K.L."/>
            <person name="Nielsen P.H."/>
        </authorList>
    </citation>
    <scope>NUCLEOTIDE SEQUENCE</scope>
    <source>
        <strain evidence="1">Run_A_D11</strain>
    </source>
</reference>
<sequence length="69" mass="7725">MKQETLGPLRYLLERGQMQTKKIAWTLSQRDGAQAQKPSILARATPAGAGLWKIKGRRVRSPIVRRAIA</sequence>
<dbReference type="Proteomes" id="UP000035760">
    <property type="component" value="Unassembled WGS sequence"/>
</dbReference>
<dbReference type="EMBL" id="CBTJ020000108">
    <property type="protein sequence ID" value="CDI04358.1"/>
    <property type="molecule type" value="Genomic_DNA"/>
</dbReference>
<comment type="caution">
    <text evidence="1">The sequence shown here is derived from an EMBL/GenBank/DDBJ whole genome shotgun (WGS) entry which is preliminary data.</text>
</comment>
<proteinExistence type="predicted"/>
<evidence type="ECO:0000313" key="1">
    <source>
        <dbReference type="EMBL" id="CDI04358.1"/>
    </source>
</evidence>
<protein>
    <submittedName>
        <fullName evidence="1">Uncharacterized protein</fullName>
    </submittedName>
</protein>
<name>W6MEC2_9GAMM</name>
<organism evidence="1 2">
    <name type="scientific">Candidatus Competibacter denitrificans Run_A_D11</name>
    <dbReference type="NCBI Taxonomy" id="1400863"/>
    <lineage>
        <taxon>Bacteria</taxon>
        <taxon>Pseudomonadati</taxon>
        <taxon>Pseudomonadota</taxon>
        <taxon>Gammaproteobacteria</taxon>
        <taxon>Candidatus Competibacteraceae</taxon>
        <taxon>Candidatus Competibacter</taxon>
    </lineage>
</organism>
<accession>W6MEC2</accession>
<reference evidence="1" key="1">
    <citation type="submission" date="2013-07" db="EMBL/GenBank/DDBJ databases">
        <authorList>
            <person name="McIlroy S."/>
        </authorList>
    </citation>
    <scope>NUCLEOTIDE SEQUENCE [LARGE SCALE GENOMIC DNA]</scope>
    <source>
        <strain evidence="1">Run_A_D11</strain>
    </source>
</reference>
<gene>
    <name evidence="1" type="ORF">BN873_950041</name>
</gene>